<dbReference type="EMBL" id="PUHW01000377">
    <property type="protein sequence ID" value="KAG0686792.1"/>
    <property type="molecule type" value="Genomic_DNA"/>
</dbReference>
<dbReference type="InterPro" id="IPR052436">
    <property type="entry name" value="LTO1_adapter"/>
</dbReference>
<protein>
    <recommendedName>
        <fullName evidence="3">Essential protein Yae1 N-terminal domain-containing protein</fullName>
    </recommendedName>
</protein>
<name>A0A9P7BCD7_9ASCO</name>
<proteinExistence type="predicted"/>
<evidence type="ECO:0000313" key="2">
    <source>
        <dbReference type="Proteomes" id="UP000697127"/>
    </source>
</evidence>
<dbReference type="PANTHER" id="PTHR28532:SF1">
    <property type="entry name" value="ORAL CANCER OVEREXPRESSED 1"/>
    <property type="match status" value="1"/>
</dbReference>
<evidence type="ECO:0000313" key="1">
    <source>
        <dbReference type="EMBL" id="KAG0686792.1"/>
    </source>
</evidence>
<keyword evidence="2" id="KW-1185">Reference proteome</keyword>
<dbReference type="PANTHER" id="PTHR28532">
    <property type="entry name" value="GEO13458P1"/>
    <property type="match status" value="1"/>
</dbReference>
<evidence type="ECO:0008006" key="3">
    <source>
        <dbReference type="Google" id="ProtNLM"/>
    </source>
</evidence>
<organism evidence="1 2">
    <name type="scientific">Pichia californica</name>
    <dbReference type="NCBI Taxonomy" id="460514"/>
    <lineage>
        <taxon>Eukaryota</taxon>
        <taxon>Fungi</taxon>
        <taxon>Dikarya</taxon>
        <taxon>Ascomycota</taxon>
        <taxon>Saccharomycotina</taxon>
        <taxon>Pichiomycetes</taxon>
        <taxon>Pichiales</taxon>
        <taxon>Pichiaceae</taxon>
        <taxon>Pichia</taxon>
    </lineage>
</organism>
<accession>A0A9P7BCD7</accession>
<dbReference type="AlphaFoldDB" id="A0A9P7BCD7"/>
<gene>
    <name evidence="1" type="ORF">C6P40_003356</name>
</gene>
<dbReference type="OrthoDB" id="48036at2759"/>
<comment type="caution">
    <text evidence="1">The sequence shown here is derived from an EMBL/GenBank/DDBJ whole genome shotgun (WGS) entry which is preliminary data.</text>
</comment>
<sequence length="192" mass="22265">MSNTNTYTNIDFDSLLNLEDQFYQNSFNNAINEGKNHSNRDGIQFGIQTGFQRFILIGALNKMNHLLIDLINSKLLINHQNQNQDQDQDQKGIEISKKVNLEKMIKNLTEIQKNINYFYNYDNNSTNLIQTSNTPNDVQFYEKQIKIIRSKIKSAYLQLGYKNLYSEIENSCREIAGDIPASQINGAQEDIW</sequence>
<dbReference type="Proteomes" id="UP000697127">
    <property type="component" value="Unassembled WGS sequence"/>
</dbReference>
<reference evidence="1" key="1">
    <citation type="submission" date="2020-11" db="EMBL/GenBank/DDBJ databases">
        <title>Kefir isolates.</title>
        <authorList>
            <person name="Marcisauskas S."/>
            <person name="Kim Y."/>
            <person name="Blasche S."/>
        </authorList>
    </citation>
    <scope>NUCLEOTIDE SEQUENCE</scope>
    <source>
        <strain evidence="1">Olga-1</strain>
    </source>
</reference>